<dbReference type="Pfam" id="PF16213">
    <property type="entry name" value="DCB"/>
    <property type="match status" value="1"/>
</dbReference>
<dbReference type="Pfam" id="PF12783">
    <property type="entry name" value="Sec7-like_HUS"/>
    <property type="match status" value="1"/>
</dbReference>
<dbReference type="GO" id="GO:0015031">
    <property type="term" value="P:protein transport"/>
    <property type="evidence" value="ECO:0007669"/>
    <property type="project" value="UniProtKB-KW"/>
</dbReference>
<evidence type="ECO:0000313" key="7">
    <source>
        <dbReference type="Proteomes" id="UP000308133"/>
    </source>
</evidence>
<accession>A0A4U7B3L7</accession>
<name>A0A4U7B3L7_9PEZI</name>
<dbReference type="EMBL" id="PTQR01000050">
    <property type="protein sequence ID" value="TKX24001.1"/>
    <property type="molecule type" value="Genomic_DNA"/>
</dbReference>
<evidence type="ECO:0000259" key="5">
    <source>
        <dbReference type="Pfam" id="PF16213"/>
    </source>
</evidence>
<reference evidence="6 7" key="1">
    <citation type="submission" date="2018-02" db="EMBL/GenBank/DDBJ databases">
        <title>Draft genome sequences of Elsinoe sp., causing black scab on jojoba.</title>
        <authorList>
            <person name="Stodart B."/>
            <person name="Jeffress S."/>
            <person name="Ash G."/>
            <person name="Arun Chinnappa K."/>
        </authorList>
    </citation>
    <scope>NUCLEOTIDE SEQUENCE [LARGE SCALE GENOMIC DNA]</scope>
    <source>
        <strain evidence="6 7">Hillstone_2</strain>
    </source>
</reference>
<dbReference type="InterPro" id="IPR032691">
    <property type="entry name" value="Mon2/Sec7/BIG1-like_HUS"/>
</dbReference>
<dbReference type="SUPFAM" id="SSF48371">
    <property type="entry name" value="ARM repeat"/>
    <property type="match status" value="1"/>
</dbReference>
<keyword evidence="1" id="KW-0813">Transport</keyword>
<evidence type="ECO:0000313" key="6">
    <source>
        <dbReference type="EMBL" id="TKX24001.1"/>
    </source>
</evidence>
<feature type="domain" description="Mon2/Sec7/BIG1-like HUS" evidence="4">
    <location>
        <begin position="202"/>
        <end position="356"/>
    </location>
</feature>
<evidence type="ECO:0000256" key="2">
    <source>
        <dbReference type="ARBA" id="ARBA00022927"/>
    </source>
</evidence>
<evidence type="ECO:0000259" key="4">
    <source>
        <dbReference type="Pfam" id="PF12783"/>
    </source>
</evidence>
<feature type="domain" description="Mon2/Sec7/BIG1-like dimerisation and cyclophilin-binding" evidence="5">
    <location>
        <begin position="6"/>
        <end position="175"/>
    </location>
</feature>
<feature type="compositionally biased region" description="Polar residues" evidence="3">
    <location>
        <begin position="503"/>
        <end position="520"/>
    </location>
</feature>
<sequence length="1730" mass="187935">MSGQILAIELTAISQEAKRKHADIRTVADKSLQDLKSLPSTSEQQLAADLSRKASFIDPFVQGAVSRNARLANSSIVCLQRLIVIKGLPPSRLKDVLGGFNASTSLSLDIQLKILQALPGLAQNYADHLTGSLLAAALRVCAALQHVKVPTVSAVAVATLQQLVVLVFDKVATEDVAAKQSESPPIAEIDGEQGPITLRQAAFDAYRVLLDIAKASQGERAEFLDLSNFPAHIGLELIHAILTSHGGTFSSHLELVKVLKDQVVPFLIRLLSDRQSFPITLRAMRIVPMVIQRHVRQMSEECEIMLGLLTHLMDPDSSPPWKRTMVMEVFRSIYTTPGLVVQLYMQYDQHEGKKAIVRDNISSFVRLSTEKPALIGLGQQSTVPIQQVDDDGDVDVAAVEAAGGPAGIISSTVTESSAPGVSSLWSTPKVQVLDLLDKSDAPPFPETYIYSLTLECLNSLSDNLAKVILPLTMSQDAPSKRRSRQYQVSHDDADGDRSESPQKKSGSLQRSRSYRSSTMPGNPLTLDKIPAAPRVKAIAELLEGCWPALLATSSTFLYSALDNDFYRGLIRSVQRFTQVAGLLDIVTARDAFLTTLGKAAVPPNLISSLSFNVPQSPSVNSPNSFLNSKSMLSVNSALGGQQSNNSAMGRRPSHEPQQAMLSTRNLLCLRALVNLAIALGPTLKDSFAIILGTLQHGDLYLEYMQQSNSSASLAPLGHEIEAVRAAAKRLLESTADYPNESFKSILDIFCRSIDDDVASQSAVQSPIESRRPSGSDFSRRIASISVVQSESPLRASDRYILLSKTGRLADLNITRFASYRPSESGWQRLAECLISAAVESALPRESRMIAADILCRSATSLIADSTGVSSEETANVQKLALTSIDRLVRGLFEEGFHLGPVDIAVYCKALDAIRNTLEASGESLITGWDIVLRTVKASFRGLDQKDDDSGDESEPPLNLSVDVIKPNEDANAAHADPEPQLIAPEAGRIAFSVTQIVCSDFLASLKSSYLITVSDILHKFARQRSDVNMSLTAITLFSEVSTFLLRDNARSALESIASPQTDRAPQKIYESLRKNEKDSRAAQWIILLHQLSEVASDDRSDIRNGAFQMLLRILLDQSLDPHAFQFAFTSVLLKTLEDNANRQNASGSANVKEKSADSNAADEASRSLLEGVAKYLAQNIDTFEKTTQFGDTWSKWMDIMHKFLDLKSHAVNSAVFSAIATILSSVQSANGDWPTAIGQVGSLWGSSIPASLKSTDQDGQQAAFRAYVACASELVRLTSTDVTASQIRSISQNSVQCVRESLPERYGNDENSTTPLQAAVLEVLRSLRSDVNDAPAILIKIAADLLQLPFEGFQKTTDEKRRRPTFVALSKGSMDWLIELVEKHASSFELYKSGSVNAALKALAVPIQIKYHWSKPGKPPPLWKKATSTALQILPVVVPQLRNPSISQTTTTPIWTSIITLGSAIIHGDYSPLSIPSSFADICTVEADEHSDAASLFVLRTIILPHLGASTILPTIRSQYCHALFSASVVHPLRPFLKPLLAPSADPTTSLLTPLKPSVHDPSPSRREDLAYLCLAELISMASSSPRGFAWHDTSSFTNPYTPGSYGEEGSEEKRNLARAAMPWLLARVAVVLKGYIADQPLRPGGLMPISLREEVVWVLQRVGELRCVEGCFGEEGTGKGSNENDALAHLRTLHPLLVRAVGVAGHARYGNEEILRALMGVLDVFGKEG</sequence>
<evidence type="ECO:0000256" key="1">
    <source>
        <dbReference type="ARBA" id="ARBA00022448"/>
    </source>
</evidence>
<dbReference type="GO" id="GO:0005794">
    <property type="term" value="C:Golgi apparatus"/>
    <property type="evidence" value="ECO:0007669"/>
    <property type="project" value="UniProtKB-ARBA"/>
</dbReference>
<evidence type="ECO:0000256" key="3">
    <source>
        <dbReference type="SAM" id="MobiDB-lite"/>
    </source>
</evidence>
<gene>
    <name evidence="6" type="ORF">C1H76_3939</name>
</gene>
<organism evidence="6 7">
    <name type="scientific">Elsinoe australis</name>
    <dbReference type="NCBI Taxonomy" id="40998"/>
    <lineage>
        <taxon>Eukaryota</taxon>
        <taxon>Fungi</taxon>
        <taxon>Dikarya</taxon>
        <taxon>Ascomycota</taxon>
        <taxon>Pezizomycotina</taxon>
        <taxon>Dothideomycetes</taxon>
        <taxon>Dothideomycetidae</taxon>
        <taxon>Myriangiales</taxon>
        <taxon>Elsinoaceae</taxon>
        <taxon>Elsinoe</taxon>
    </lineage>
</organism>
<feature type="region of interest" description="Disordered" evidence="3">
    <location>
        <begin position="476"/>
        <end position="525"/>
    </location>
</feature>
<dbReference type="Proteomes" id="UP000308133">
    <property type="component" value="Unassembled WGS sequence"/>
</dbReference>
<comment type="caution">
    <text evidence="6">The sequence shown here is derived from an EMBL/GenBank/DDBJ whole genome shotgun (WGS) entry which is preliminary data.</text>
</comment>
<dbReference type="InterPro" id="IPR032629">
    <property type="entry name" value="DCB_dom"/>
</dbReference>
<dbReference type="InterPro" id="IPR016024">
    <property type="entry name" value="ARM-type_fold"/>
</dbReference>
<evidence type="ECO:0008006" key="8">
    <source>
        <dbReference type="Google" id="ProtNLM"/>
    </source>
</evidence>
<proteinExistence type="predicted"/>
<keyword evidence="2" id="KW-0653">Protein transport</keyword>
<feature type="compositionally biased region" description="Basic and acidic residues" evidence="3">
    <location>
        <begin position="489"/>
        <end position="502"/>
    </location>
</feature>
<protein>
    <recommendedName>
        <fullName evidence="8">Endosomal peripheral membrane protein</fullName>
    </recommendedName>
</protein>